<accession>A0A927CP30</accession>
<feature type="transmembrane region" description="Helical" evidence="10">
    <location>
        <begin position="82"/>
        <end position="103"/>
    </location>
</feature>
<feature type="transmembrane region" description="Helical" evidence="10">
    <location>
        <begin position="48"/>
        <end position="70"/>
    </location>
</feature>
<dbReference type="InterPro" id="IPR050968">
    <property type="entry name" value="Cytochrome_c_oxidase_bac_sub4"/>
</dbReference>
<evidence type="ECO:0000256" key="10">
    <source>
        <dbReference type="SAM" id="Phobius"/>
    </source>
</evidence>
<feature type="transmembrane region" description="Helical" evidence="10">
    <location>
        <begin position="21"/>
        <end position="42"/>
    </location>
</feature>
<keyword evidence="5 10" id="KW-0812">Transmembrane</keyword>
<sequence length="110" mass="12174">MDKHNTQARDGHGSHGGSLKSYVIGFLFSIVLTIIPLVVVMNDLLSKTATIAVILVMAVLQFLVQLLFFMHIRDEEKPRFNLMALIFGLVILVTIVAGSIWIMTYNAVAT</sequence>
<proteinExistence type="inferred from homology"/>
<evidence type="ECO:0000256" key="4">
    <source>
        <dbReference type="ARBA" id="ARBA00022475"/>
    </source>
</evidence>
<keyword evidence="7 10" id="KW-1133">Transmembrane helix</keyword>
<evidence type="ECO:0000313" key="11">
    <source>
        <dbReference type="EMBL" id="MBD2871618.1"/>
    </source>
</evidence>
<dbReference type="PANTHER" id="PTHR36835:SF1">
    <property type="entry name" value="CYTOCHROME BO(3) UBIQUINOL OXIDASE SUBUNIT 4"/>
    <property type="match status" value="1"/>
</dbReference>
<protein>
    <submittedName>
        <fullName evidence="11">Cytochrome o ubiquinol oxidase subunit IV</fullName>
    </submittedName>
</protein>
<keyword evidence="12" id="KW-1185">Reference proteome</keyword>
<dbReference type="InterPro" id="IPR014210">
    <property type="entry name" value="Cyt_o_ubiqinol_oxidase_su4"/>
</dbReference>
<dbReference type="InterPro" id="IPR005171">
    <property type="entry name" value="Cyt_c_oxidase_su4_prok"/>
</dbReference>
<comment type="subcellular location">
    <subcellularLocation>
        <location evidence="1">Cell membrane</location>
        <topology evidence="1">Multi-pass membrane protein</topology>
    </subcellularLocation>
</comment>
<evidence type="ECO:0000256" key="8">
    <source>
        <dbReference type="ARBA" id="ARBA00023002"/>
    </source>
</evidence>
<dbReference type="GO" id="GO:0009319">
    <property type="term" value="C:cytochrome o ubiquinol oxidase complex"/>
    <property type="evidence" value="ECO:0007669"/>
    <property type="project" value="TreeGrafter"/>
</dbReference>
<evidence type="ECO:0000256" key="2">
    <source>
        <dbReference type="ARBA" id="ARBA00008079"/>
    </source>
</evidence>
<evidence type="ECO:0000256" key="7">
    <source>
        <dbReference type="ARBA" id="ARBA00022989"/>
    </source>
</evidence>
<organism evidence="11 12">
    <name type="scientific">Paenibacillus arenilitoris</name>
    <dbReference type="NCBI Taxonomy" id="2772299"/>
    <lineage>
        <taxon>Bacteria</taxon>
        <taxon>Bacillati</taxon>
        <taxon>Bacillota</taxon>
        <taxon>Bacilli</taxon>
        <taxon>Bacillales</taxon>
        <taxon>Paenibacillaceae</taxon>
        <taxon>Paenibacillus</taxon>
    </lineage>
</organism>
<dbReference type="AlphaFoldDB" id="A0A927CP30"/>
<dbReference type="Pfam" id="PF03626">
    <property type="entry name" value="COX4_pro"/>
    <property type="match status" value="1"/>
</dbReference>
<evidence type="ECO:0000256" key="3">
    <source>
        <dbReference type="ARBA" id="ARBA00022448"/>
    </source>
</evidence>
<evidence type="ECO:0000256" key="1">
    <source>
        <dbReference type="ARBA" id="ARBA00004651"/>
    </source>
</evidence>
<dbReference type="GO" id="GO:0015990">
    <property type="term" value="P:electron transport coupled proton transport"/>
    <property type="evidence" value="ECO:0007669"/>
    <property type="project" value="InterPro"/>
</dbReference>
<evidence type="ECO:0000256" key="5">
    <source>
        <dbReference type="ARBA" id="ARBA00022692"/>
    </source>
</evidence>
<gene>
    <name evidence="11" type="primary">cyoD</name>
    <name evidence="11" type="ORF">IDH41_23795</name>
</gene>
<dbReference type="RefSeq" id="WP_190865576.1">
    <property type="nucleotide sequence ID" value="NZ_JACXIY010000033.1"/>
</dbReference>
<keyword evidence="8" id="KW-0560">Oxidoreductase</keyword>
<keyword evidence="4" id="KW-1003">Cell membrane</keyword>
<name>A0A927CP30_9BACL</name>
<dbReference type="GO" id="GO:0005886">
    <property type="term" value="C:plasma membrane"/>
    <property type="evidence" value="ECO:0007669"/>
    <property type="project" value="UniProtKB-SubCell"/>
</dbReference>
<evidence type="ECO:0000256" key="6">
    <source>
        <dbReference type="ARBA" id="ARBA00022982"/>
    </source>
</evidence>
<dbReference type="GO" id="GO:0009486">
    <property type="term" value="F:cytochrome bo3 ubiquinol oxidase activity"/>
    <property type="evidence" value="ECO:0007669"/>
    <property type="project" value="InterPro"/>
</dbReference>
<dbReference type="PANTHER" id="PTHR36835">
    <property type="entry name" value="CYTOCHROME BO(3) UBIQUINOL OXIDASE SUBUNIT 4"/>
    <property type="match status" value="1"/>
</dbReference>
<dbReference type="EMBL" id="JACXIY010000033">
    <property type="protein sequence ID" value="MBD2871618.1"/>
    <property type="molecule type" value="Genomic_DNA"/>
</dbReference>
<dbReference type="NCBIfam" id="TIGR02847">
    <property type="entry name" value="CyoD"/>
    <property type="match status" value="1"/>
</dbReference>
<reference evidence="11" key="1">
    <citation type="submission" date="2020-09" db="EMBL/GenBank/DDBJ databases">
        <title>A novel bacterium of genus Paenibacillus, isolated from South China Sea.</title>
        <authorList>
            <person name="Huang H."/>
            <person name="Mo K."/>
            <person name="Hu Y."/>
        </authorList>
    </citation>
    <scope>NUCLEOTIDE SEQUENCE</scope>
    <source>
        <strain evidence="11">IB182493</strain>
    </source>
</reference>
<keyword evidence="3" id="KW-0813">Transport</keyword>
<keyword evidence="9 10" id="KW-0472">Membrane</keyword>
<comment type="similarity">
    <text evidence="2">Belongs to the cytochrome c oxidase bacterial subunit 4 family.</text>
</comment>
<evidence type="ECO:0000313" key="12">
    <source>
        <dbReference type="Proteomes" id="UP000632125"/>
    </source>
</evidence>
<keyword evidence="6" id="KW-0249">Electron transport</keyword>
<evidence type="ECO:0000256" key="9">
    <source>
        <dbReference type="ARBA" id="ARBA00023136"/>
    </source>
</evidence>
<dbReference type="GO" id="GO:0019646">
    <property type="term" value="P:aerobic electron transport chain"/>
    <property type="evidence" value="ECO:0007669"/>
    <property type="project" value="TreeGrafter"/>
</dbReference>
<dbReference type="Proteomes" id="UP000632125">
    <property type="component" value="Unassembled WGS sequence"/>
</dbReference>
<dbReference type="GO" id="GO:0015078">
    <property type="term" value="F:proton transmembrane transporter activity"/>
    <property type="evidence" value="ECO:0007669"/>
    <property type="project" value="TreeGrafter"/>
</dbReference>
<comment type="caution">
    <text evidence="11">The sequence shown here is derived from an EMBL/GenBank/DDBJ whole genome shotgun (WGS) entry which is preliminary data.</text>
</comment>